<evidence type="ECO:0000313" key="3">
    <source>
        <dbReference type="Proteomes" id="UP000466785"/>
    </source>
</evidence>
<dbReference type="EMBL" id="AP022570">
    <property type="protein sequence ID" value="BBX49355.1"/>
    <property type="molecule type" value="Genomic_DNA"/>
</dbReference>
<keyword evidence="1" id="KW-0472">Membrane</keyword>
<keyword evidence="1" id="KW-0812">Transmembrane</keyword>
<protein>
    <recommendedName>
        <fullName evidence="4">DUF5666 domain-containing protein</fullName>
    </recommendedName>
</protein>
<reference evidence="2 3" key="1">
    <citation type="journal article" date="2019" name="Emerg. Microbes Infect.">
        <title>Comprehensive subspecies identification of 175 nontuberculous mycobacteria species based on 7547 genomic profiles.</title>
        <authorList>
            <person name="Matsumoto Y."/>
            <person name="Kinjo T."/>
            <person name="Motooka D."/>
            <person name="Nabeya D."/>
            <person name="Jung N."/>
            <person name="Uechi K."/>
            <person name="Horii T."/>
            <person name="Iida T."/>
            <person name="Fujita J."/>
            <person name="Nakamura S."/>
        </authorList>
    </citation>
    <scope>NUCLEOTIDE SEQUENCE [LARGE SCALE GENOMIC DNA]</scope>
    <source>
        <strain evidence="2 3">JCM 12603</strain>
    </source>
</reference>
<dbReference type="Proteomes" id="UP000466785">
    <property type="component" value="Chromosome"/>
</dbReference>
<name>A0A6N4V347_9MYCO</name>
<organism evidence="2 3">
    <name type="scientific">Mycolicibacterium poriferae</name>
    <dbReference type="NCBI Taxonomy" id="39694"/>
    <lineage>
        <taxon>Bacteria</taxon>
        <taxon>Bacillati</taxon>
        <taxon>Actinomycetota</taxon>
        <taxon>Actinomycetes</taxon>
        <taxon>Mycobacteriales</taxon>
        <taxon>Mycobacteriaceae</taxon>
        <taxon>Mycolicibacterium</taxon>
    </lineage>
</organism>
<keyword evidence="3" id="KW-1185">Reference proteome</keyword>
<proteinExistence type="predicted"/>
<evidence type="ECO:0000256" key="1">
    <source>
        <dbReference type="SAM" id="Phobius"/>
    </source>
</evidence>
<dbReference type="AlphaFoldDB" id="A0A6N4V347"/>
<feature type="transmembrane region" description="Helical" evidence="1">
    <location>
        <begin position="21"/>
        <end position="40"/>
    </location>
</feature>
<keyword evidence="1" id="KW-1133">Transmembrane helix</keyword>
<evidence type="ECO:0008006" key="4">
    <source>
        <dbReference type="Google" id="ProtNLM"/>
    </source>
</evidence>
<dbReference type="KEGG" id="mpof:MPOR_03810"/>
<dbReference type="RefSeq" id="WP_163672237.1">
    <property type="nucleotide sequence ID" value="NZ_AP022570.1"/>
</dbReference>
<accession>A0A6N4V347</accession>
<evidence type="ECO:0000313" key="2">
    <source>
        <dbReference type="EMBL" id="BBX49355.1"/>
    </source>
</evidence>
<gene>
    <name evidence="2" type="ORF">MPOR_03810</name>
</gene>
<sequence>MTQTPRSGRHRRVRHFYAGRAALMSALGVAAVTGWTLGSVDSAPSDSAPQARTAAAEAPIEIQRTGQVVAVSENALTTVTPEGHTTTFRLTPDTNRITGGFEPSQNVVVVGVVHNGVHVATAVAERDAVGPGGPPMDYGLPA</sequence>